<evidence type="ECO:0000313" key="6">
    <source>
        <dbReference type="Proteomes" id="UP001278766"/>
    </source>
</evidence>
<feature type="domain" description="BTB" evidence="4">
    <location>
        <begin position="80"/>
        <end position="155"/>
    </location>
</feature>
<gene>
    <name evidence="5" type="ORF">B0H64DRAFT_413815</name>
</gene>
<comment type="caution">
    <text evidence="5">The sequence shown here is derived from an EMBL/GenBank/DDBJ whole genome shotgun (WGS) entry which is preliminary data.</text>
</comment>
<accession>A0AAE0H5K0</accession>
<dbReference type="PROSITE" id="PS50097">
    <property type="entry name" value="BTB"/>
    <property type="match status" value="1"/>
</dbReference>
<evidence type="ECO:0000256" key="3">
    <source>
        <dbReference type="ARBA" id="ARBA00022833"/>
    </source>
</evidence>
<evidence type="ECO:0000259" key="4">
    <source>
        <dbReference type="PROSITE" id="PS50097"/>
    </source>
</evidence>
<dbReference type="PANTHER" id="PTHR47843">
    <property type="entry name" value="BTB DOMAIN-CONTAINING PROTEIN-RELATED"/>
    <property type="match status" value="1"/>
</dbReference>
<protein>
    <recommendedName>
        <fullName evidence="4">BTB domain-containing protein</fullName>
    </recommendedName>
</protein>
<dbReference type="InterPro" id="IPR022755">
    <property type="entry name" value="Znf_C2H2_jaz"/>
</dbReference>
<evidence type="ECO:0000313" key="5">
    <source>
        <dbReference type="EMBL" id="KAK3290115.1"/>
    </source>
</evidence>
<dbReference type="Gene3D" id="3.30.160.60">
    <property type="entry name" value="Classic Zinc Finger"/>
    <property type="match status" value="1"/>
</dbReference>
<dbReference type="InterPro" id="IPR011333">
    <property type="entry name" value="SKP1/BTB/POZ_sf"/>
</dbReference>
<evidence type="ECO:0000256" key="2">
    <source>
        <dbReference type="ARBA" id="ARBA00022771"/>
    </source>
</evidence>
<keyword evidence="1" id="KW-0479">Metal-binding</keyword>
<dbReference type="GO" id="GO:0008270">
    <property type="term" value="F:zinc ion binding"/>
    <property type="evidence" value="ECO:0007669"/>
    <property type="project" value="UniProtKB-KW"/>
</dbReference>
<dbReference type="EMBL" id="JAUEPN010000017">
    <property type="protein sequence ID" value="KAK3290115.1"/>
    <property type="molecule type" value="Genomic_DNA"/>
</dbReference>
<keyword evidence="2" id="KW-0863">Zinc-finger</keyword>
<dbReference type="Gene3D" id="3.30.710.10">
    <property type="entry name" value="Potassium Channel Kv1.1, Chain A"/>
    <property type="match status" value="1"/>
</dbReference>
<dbReference type="SUPFAM" id="SSF54695">
    <property type="entry name" value="POZ domain"/>
    <property type="match status" value="1"/>
</dbReference>
<organism evidence="5 6">
    <name type="scientific">Chaetomium fimeti</name>
    <dbReference type="NCBI Taxonomy" id="1854472"/>
    <lineage>
        <taxon>Eukaryota</taxon>
        <taxon>Fungi</taxon>
        <taxon>Dikarya</taxon>
        <taxon>Ascomycota</taxon>
        <taxon>Pezizomycotina</taxon>
        <taxon>Sordariomycetes</taxon>
        <taxon>Sordariomycetidae</taxon>
        <taxon>Sordariales</taxon>
        <taxon>Chaetomiaceae</taxon>
        <taxon>Chaetomium</taxon>
    </lineage>
</organism>
<dbReference type="Pfam" id="PF12171">
    <property type="entry name" value="zf-C2H2_jaz"/>
    <property type="match status" value="1"/>
</dbReference>
<keyword evidence="3" id="KW-0862">Zinc</keyword>
<dbReference type="AlphaFoldDB" id="A0AAE0H5K0"/>
<dbReference type="GeneID" id="87841946"/>
<dbReference type="PANTHER" id="PTHR47843:SF5">
    <property type="entry name" value="BTB_POZ DOMAIN PROTEIN"/>
    <property type="match status" value="1"/>
</dbReference>
<keyword evidence="6" id="KW-1185">Reference proteome</keyword>
<name>A0AAE0H5K0_9PEZI</name>
<evidence type="ECO:0000256" key="1">
    <source>
        <dbReference type="ARBA" id="ARBA00022723"/>
    </source>
</evidence>
<sequence length="284" mass="32015">MPYCSPCKRYFESAKALQQHRQDSDRHAYAYSYLFPATPVRTTTLSSAMPLPGTQSARDLDEDEPSKSLVKGLYSSREYSDLVISCRGKEHHVHKAIVCMQSEFLAVACRAGFKVSGSSYTCNNSNLTLTSQTTIPQLVHIMVHYLYHFDYDTKPQDKGIGFDGSVTNRDETDTNEPVTNVLVTHAKVYALAEKYLIRGLKVVAQRHFKAATTSVTLDGFLQAISEVYSSTIGDDRGLRDIIVETLHKHSAWLDKEEMRDMLRVSGALAYDLVMYMRQHNKILS</sequence>
<proteinExistence type="predicted"/>
<dbReference type="Pfam" id="PF00651">
    <property type="entry name" value="BTB"/>
    <property type="match status" value="1"/>
</dbReference>
<dbReference type="InterPro" id="IPR000210">
    <property type="entry name" value="BTB/POZ_dom"/>
</dbReference>
<reference evidence="5" key="1">
    <citation type="journal article" date="2023" name="Mol. Phylogenet. Evol.">
        <title>Genome-scale phylogeny and comparative genomics of the fungal order Sordariales.</title>
        <authorList>
            <person name="Hensen N."/>
            <person name="Bonometti L."/>
            <person name="Westerberg I."/>
            <person name="Brannstrom I.O."/>
            <person name="Guillou S."/>
            <person name="Cros-Aarteil S."/>
            <person name="Calhoun S."/>
            <person name="Haridas S."/>
            <person name="Kuo A."/>
            <person name="Mondo S."/>
            <person name="Pangilinan J."/>
            <person name="Riley R."/>
            <person name="LaButti K."/>
            <person name="Andreopoulos B."/>
            <person name="Lipzen A."/>
            <person name="Chen C."/>
            <person name="Yan M."/>
            <person name="Daum C."/>
            <person name="Ng V."/>
            <person name="Clum A."/>
            <person name="Steindorff A."/>
            <person name="Ohm R.A."/>
            <person name="Martin F."/>
            <person name="Silar P."/>
            <person name="Natvig D.O."/>
            <person name="Lalanne C."/>
            <person name="Gautier V."/>
            <person name="Ament-Velasquez S.L."/>
            <person name="Kruys A."/>
            <person name="Hutchinson M.I."/>
            <person name="Powell A.J."/>
            <person name="Barry K."/>
            <person name="Miller A.N."/>
            <person name="Grigoriev I.V."/>
            <person name="Debuchy R."/>
            <person name="Gladieux P."/>
            <person name="Hiltunen Thoren M."/>
            <person name="Johannesson H."/>
        </authorList>
    </citation>
    <scope>NUCLEOTIDE SEQUENCE</scope>
    <source>
        <strain evidence="5">CBS 168.71</strain>
    </source>
</reference>
<reference evidence="5" key="2">
    <citation type="submission" date="2023-06" db="EMBL/GenBank/DDBJ databases">
        <authorList>
            <consortium name="Lawrence Berkeley National Laboratory"/>
            <person name="Haridas S."/>
            <person name="Hensen N."/>
            <person name="Bonometti L."/>
            <person name="Westerberg I."/>
            <person name="Brannstrom I.O."/>
            <person name="Guillou S."/>
            <person name="Cros-Aarteil S."/>
            <person name="Calhoun S."/>
            <person name="Kuo A."/>
            <person name="Mondo S."/>
            <person name="Pangilinan J."/>
            <person name="Riley R."/>
            <person name="Labutti K."/>
            <person name="Andreopoulos B."/>
            <person name="Lipzen A."/>
            <person name="Chen C."/>
            <person name="Yanf M."/>
            <person name="Daum C."/>
            <person name="Ng V."/>
            <person name="Clum A."/>
            <person name="Steindorff A."/>
            <person name="Ohm R."/>
            <person name="Martin F."/>
            <person name="Silar P."/>
            <person name="Natvig D."/>
            <person name="Lalanne C."/>
            <person name="Gautier V."/>
            <person name="Ament-Velasquez S.L."/>
            <person name="Kruys A."/>
            <person name="Hutchinson M.I."/>
            <person name="Powell A.J."/>
            <person name="Barry K."/>
            <person name="Miller A.N."/>
            <person name="Grigoriev I.V."/>
            <person name="Debuchy R."/>
            <person name="Gladieux P."/>
            <person name="Thoren M.H."/>
            <person name="Johannesson H."/>
        </authorList>
    </citation>
    <scope>NUCLEOTIDE SEQUENCE</scope>
    <source>
        <strain evidence="5">CBS 168.71</strain>
    </source>
</reference>
<dbReference type="RefSeq" id="XP_062653629.1">
    <property type="nucleotide sequence ID" value="XM_062804998.1"/>
</dbReference>
<dbReference type="Proteomes" id="UP001278766">
    <property type="component" value="Unassembled WGS sequence"/>
</dbReference>